<dbReference type="Gene3D" id="6.10.250.2080">
    <property type="match status" value="1"/>
</dbReference>
<protein>
    <recommendedName>
        <fullName evidence="3 13">Flagellar biosynthetic protein FlhB</fullName>
    </recommendedName>
</protein>
<comment type="subcellular location">
    <subcellularLocation>
        <location evidence="1">Cell membrane</location>
        <topology evidence="1">Multi-pass membrane protein</topology>
    </subcellularLocation>
</comment>
<dbReference type="PANTHER" id="PTHR30531:SF12">
    <property type="entry name" value="FLAGELLAR BIOSYNTHETIC PROTEIN FLHB"/>
    <property type="match status" value="1"/>
</dbReference>
<dbReference type="InterPro" id="IPR006136">
    <property type="entry name" value="FlhB"/>
</dbReference>
<feature type="region of interest" description="Disordered" evidence="14">
    <location>
        <begin position="356"/>
        <end position="375"/>
    </location>
</feature>
<feature type="transmembrane region" description="Helical" evidence="13">
    <location>
        <begin position="32"/>
        <end position="53"/>
    </location>
</feature>
<dbReference type="Pfam" id="PF01312">
    <property type="entry name" value="Bac_export_2"/>
    <property type="match status" value="1"/>
</dbReference>
<keyword evidence="4 13" id="KW-0813">Transport</keyword>
<keyword evidence="11 13" id="KW-1006">Bacterial flagellum protein export</keyword>
<keyword evidence="16" id="KW-1185">Reference proteome</keyword>
<evidence type="ECO:0000256" key="4">
    <source>
        <dbReference type="ARBA" id="ARBA00022448"/>
    </source>
</evidence>
<dbReference type="EMBL" id="BMDY01000004">
    <property type="protein sequence ID" value="GGA98559.1"/>
    <property type="molecule type" value="Genomic_DNA"/>
</dbReference>
<evidence type="ECO:0000256" key="12">
    <source>
        <dbReference type="ARBA" id="ARBA00025078"/>
    </source>
</evidence>
<name>A0ABQ1HZA2_9ALTE</name>
<dbReference type="PRINTS" id="PR00950">
    <property type="entry name" value="TYPE3IMSPROT"/>
</dbReference>
<keyword evidence="15" id="KW-0969">Cilium</keyword>
<evidence type="ECO:0000313" key="15">
    <source>
        <dbReference type="EMBL" id="GGA98559.1"/>
    </source>
</evidence>
<evidence type="ECO:0000256" key="7">
    <source>
        <dbReference type="ARBA" id="ARBA00022795"/>
    </source>
</evidence>
<feature type="transmembrane region" description="Helical" evidence="13">
    <location>
        <begin position="191"/>
        <end position="213"/>
    </location>
</feature>
<keyword evidence="6 13" id="KW-0812">Transmembrane</keyword>
<evidence type="ECO:0000256" key="3">
    <source>
        <dbReference type="ARBA" id="ARBA00021622"/>
    </source>
</evidence>
<evidence type="ECO:0000256" key="2">
    <source>
        <dbReference type="ARBA" id="ARBA00010690"/>
    </source>
</evidence>
<evidence type="ECO:0000256" key="8">
    <source>
        <dbReference type="ARBA" id="ARBA00022927"/>
    </source>
</evidence>
<evidence type="ECO:0000256" key="11">
    <source>
        <dbReference type="ARBA" id="ARBA00023225"/>
    </source>
</evidence>
<evidence type="ECO:0000256" key="13">
    <source>
        <dbReference type="RuleBase" id="RU364091"/>
    </source>
</evidence>
<dbReference type="RefSeq" id="WP_055732198.1">
    <property type="nucleotide sequence ID" value="NZ_BMDY01000004.1"/>
</dbReference>
<evidence type="ECO:0000256" key="9">
    <source>
        <dbReference type="ARBA" id="ARBA00022989"/>
    </source>
</evidence>
<evidence type="ECO:0000256" key="10">
    <source>
        <dbReference type="ARBA" id="ARBA00023136"/>
    </source>
</evidence>
<feature type="compositionally biased region" description="Basic and acidic residues" evidence="14">
    <location>
        <begin position="9"/>
        <end position="22"/>
    </location>
</feature>
<comment type="similarity">
    <text evidence="2 13">Belongs to the type III secretion exporter family.</text>
</comment>
<gene>
    <name evidence="13 15" type="primary">flhB</name>
    <name evidence="15" type="ORF">GCM10007414_09470</name>
</gene>
<proteinExistence type="inferred from homology"/>
<evidence type="ECO:0000256" key="6">
    <source>
        <dbReference type="ARBA" id="ARBA00022692"/>
    </source>
</evidence>
<dbReference type="NCBIfam" id="TIGR00328">
    <property type="entry name" value="flhB"/>
    <property type="match status" value="1"/>
</dbReference>
<dbReference type="Gene3D" id="3.40.1690.10">
    <property type="entry name" value="secretion proteins EscU"/>
    <property type="match status" value="1"/>
</dbReference>
<comment type="function">
    <text evidence="12 13">Required for formation of the rod structure in the basal body of the flagellar apparatus. Together with FliI and FliH, may constitute the export apparatus of flagellin.</text>
</comment>
<dbReference type="SUPFAM" id="SSF160544">
    <property type="entry name" value="EscU C-terminal domain-like"/>
    <property type="match status" value="1"/>
</dbReference>
<evidence type="ECO:0000256" key="1">
    <source>
        <dbReference type="ARBA" id="ARBA00004651"/>
    </source>
</evidence>
<feature type="transmembrane region" description="Helical" evidence="13">
    <location>
        <begin position="93"/>
        <end position="120"/>
    </location>
</feature>
<dbReference type="InterPro" id="IPR006135">
    <property type="entry name" value="T3SS_substrate_exporter"/>
</dbReference>
<comment type="caution">
    <text evidence="15">The sequence shown here is derived from an EMBL/GenBank/DDBJ whole genome shotgun (WGS) entry which is preliminary data.</text>
</comment>
<sequence length="375" mass="41687">MADDEQEKTEDPTGKKLQDAREKGQIARSKELGTAAVLISAALAIMAFGGMLAESMVNVFQTAFTMSREQVFDVNLMLRNIGVMGWLLFKPMLWIMGFITVAALIGNTLLGGISFSWEAARPKASKMSPIQGVKRMLGVQAFVEFVKSVAKVVVIAGVVWAVLRWKFSEILTLSMQSIPGSIVNALDMLQWMLLALVCSLIIIVIIDVPYQIWNHNKQLKMSKQEVKDEHKNMEGSPEVKGRIRRLQMEMAARRMMADVPQADVVVTNPTHFSVALKYDSEGSGAPKVVAKGVDEVALKIREVARHYDVPIMASPALTRSLYHTTKLGQDIPEGLYVAVAQVLAFVFQLEQYRKGRGQRPKPVSDDLPIPEELRY</sequence>
<keyword evidence="5 13" id="KW-1003">Cell membrane</keyword>
<organism evidence="15 16">
    <name type="scientific">Agarivorans gilvus</name>
    <dbReference type="NCBI Taxonomy" id="680279"/>
    <lineage>
        <taxon>Bacteria</taxon>
        <taxon>Pseudomonadati</taxon>
        <taxon>Pseudomonadota</taxon>
        <taxon>Gammaproteobacteria</taxon>
        <taxon>Alteromonadales</taxon>
        <taxon>Alteromonadaceae</taxon>
        <taxon>Agarivorans</taxon>
    </lineage>
</organism>
<keyword evidence="8 13" id="KW-0653">Protein transport</keyword>
<dbReference type="Proteomes" id="UP000651977">
    <property type="component" value="Unassembled WGS sequence"/>
</dbReference>
<evidence type="ECO:0000256" key="14">
    <source>
        <dbReference type="SAM" id="MobiDB-lite"/>
    </source>
</evidence>
<keyword evidence="9 13" id="KW-1133">Transmembrane helix</keyword>
<evidence type="ECO:0000256" key="5">
    <source>
        <dbReference type="ARBA" id="ARBA00022475"/>
    </source>
</evidence>
<dbReference type="InterPro" id="IPR029025">
    <property type="entry name" value="T3SS_substrate_exporter_C"/>
</dbReference>
<reference evidence="16" key="1">
    <citation type="journal article" date="2019" name="Int. J. Syst. Evol. Microbiol.">
        <title>The Global Catalogue of Microorganisms (GCM) 10K type strain sequencing project: providing services to taxonomists for standard genome sequencing and annotation.</title>
        <authorList>
            <consortium name="The Broad Institute Genomics Platform"/>
            <consortium name="The Broad Institute Genome Sequencing Center for Infectious Disease"/>
            <person name="Wu L."/>
            <person name="Ma J."/>
        </authorList>
    </citation>
    <scope>NUCLEOTIDE SEQUENCE [LARGE SCALE GENOMIC DNA]</scope>
    <source>
        <strain evidence="16">CGMCC 1.10131</strain>
    </source>
</reference>
<keyword evidence="15" id="KW-0282">Flagellum</keyword>
<dbReference type="PANTHER" id="PTHR30531">
    <property type="entry name" value="FLAGELLAR BIOSYNTHETIC PROTEIN FLHB"/>
    <property type="match status" value="1"/>
</dbReference>
<feature type="transmembrane region" description="Helical" evidence="13">
    <location>
        <begin position="141"/>
        <end position="163"/>
    </location>
</feature>
<feature type="region of interest" description="Disordered" evidence="14">
    <location>
        <begin position="1"/>
        <end position="22"/>
    </location>
</feature>
<keyword evidence="15" id="KW-0966">Cell projection</keyword>
<keyword evidence="7 13" id="KW-1005">Bacterial flagellum biogenesis</keyword>
<accession>A0ABQ1HZA2</accession>
<keyword evidence="10 13" id="KW-0472">Membrane</keyword>
<evidence type="ECO:0000313" key="16">
    <source>
        <dbReference type="Proteomes" id="UP000651977"/>
    </source>
</evidence>